<evidence type="ECO:0008006" key="2">
    <source>
        <dbReference type="Google" id="ProtNLM"/>
    </source>
</evidence>
<organism evidence="1">
    <name type="scientific">marine sediment metagenome</name>
    <dbReference type="NCBI Taxonomy" id="412755"/>
    <lineage>
        <taxon>unclassified sequences</taxon>
        <taxon>metagenomes</taxon>
        <taxon>ecological metagenomes</taxon>
    </lineage>
</organism>
<dbReference type="AlphaFoldDB" id="A0A0F9U2V3"/>
<evidence type="ECO:0000313" key="1">
    <source>
        <dbReference type="EMBL" id="KKN47958.1"/>
    </source>
</evidence>
<dbReference type="InterPro" id="IPR027417">
    <property type="entry name" value="P-loop_NTPase"/>
</dbReference>
<sequence length="416" mass="46810">MILSNLTIQTAASFGAAYPGAERVIKHEGKGVFGITFPCYEHPETNRDDYPPAEPECIILLNDKRAYHLDVEQEVWFHEEADWFRYRARKYHQPWRGLKDVVEAAEVELRRPWIWAGMLKQGTITLLGGPPKLGKTTVIFDFLYAMATSQPTFLGMPMSKANVLYVTEEGEVPLAIKHQLYPTRLGPLAKAGYMAFLTAEDAGESWDDMLKLLERAVQELPSTPGFLPPGFPLLVVIDTIGFYMDAEDENSSAQTRAQIKTLVKLVRRYNFAALLIHHTRKGSSDKYGYETLETLRGSSAFAGNVDTLAVLGGDGNNNQRWLFRIGRLFPNPDQPLQLRYTDAAGYEVLTETEWVHDHADLIEQIAAVYLIDADASERKVTSETGIAKTTAHRLKPYAKAMMAGEPMPVLWEEEKK</sequence>
<name>A0A0F9U2V3_9ZZZZ</name>
<accession>A0A0F9U2V3</accession>
<dbReference type="EMBL" id="LAZR01001248">
    <property type="protein sequence ID" value="KKN47958.1"/>
    <property type="molecule type" value="Genomic_DNA"/>
</dbReference>
<dbReference type="Pfam" id="PF13481">
    <property type="entry name" value="AAA_25"/>
    <property type="match status" value="1"/>
</dbReference>
<dbReference type="Gene3D" id="3.40.50.300">
    <property type="entry name" value="P-loop containing nucleotide triphosphate hydrolases"/>
    <property type="match status" value="1"/>
</dbReference>
<comment type="caution">
    <text evidence="1">The sequence shown here is derived from an EMBL/GenBank/DDBJ whole genome shotgun (WGS) entry which is preliminary data.</text>
</comment>
<protein>
    <recommendedName>
        <fullName evidence="2">AAA+ ATPase domain-containing protein</fullName>
    </recommendedName>
</protein>
<proteinExistence type="predicted"/>
<gene>
    <name evidence="1" type="ORF">LCGC14_0657720</name>
</gene>
<dbReference type="SUPFAM" id="SSF52540">
    <property type="entry name" value="P-loop containing nucleoside triphosphate hydrolases"/>
    <property type="match status" value="1"/>
</dbReference>
<reference evidence="1" key="1">
    <citation type="journal article" date="2015" name="Nature">
        <title>Complex archaea that bridge the gap between prokaryotes and eukaryotes.</title>
        <authorList>
            <person name="Spang A."/>
            <person name="Saw J.H."/>
            <person name="Jorgensen S.L."/>
            <person name="Zaremba-Niedzwiedzka K."/>
            <person name="Martijn J."/>
            <person name="Lind A.E."/>
            <person name="van Eijk R."/>
            <person name="Schleper C."/>
            <person name="Guy L."/>
            <person name="Ettema T.J."/>
        </authorList>
    </citation>
    <scope>NUCLEOTIDE SEQUENCE</scope>
</reference>